<feature type="chain" id="PRO_5019463634" evidence="1">
    <location>
        <begin position="31"/>
        <end position="235"/>
    </location>
</feature>
<name>A0A432LPT0_9GAMM</name>
<protein>
    <submittedName>
        <fullName evidence="3">Polyisoprenoid-binding protein</fullName>
    </submittedName>
</protein>
<dbReference type="SUPFAM" id="SSF101874">
    <property type="entry name" value="YceI-like"/>
    <property type="match status" value="1"/>
</dbReference>
<accession>A0A432LPT0</accession>
<keyword evidence="1" id="KW-0732">Signal</keyword>
<dbReference type="SMART" id="SM00867">
    <property type="entry name" value="YceI"/>
    <property type="match status" value="1"/>
</dbReference>
<dbReference type="InterPro" id="IPR007372">
    <property type="entry name" value="Lipid/polyisoprenoid-bd_YceI"/>
</dbReference>
<dbReference type="PANTHER" id="PTHR34406">
    <property type="entry name" value="PROTEIN YCEI"/>
    <property type="match status" value="1"/>
</dbReference>
<sequence length="235" mass="24943">MNNSIRTASRWLAPSAVAILLGMHGAMLRAADSPAPTAMPPVTAPPAGMYQIDKSHASLQLRVSHMGFSTYTTRFSRFDAALTFDPHNISASKLTATIDATSLEMDAAPKMCIDIVQGPQFLDTKKFPKIVFRSEKIRMTGAQSFEISGTLALHGVTRPMVLTGTYNGGYSGMPDMDPHARVGFSAHGTIKRSDFGMGYGVPAPGTTMGVGDLIDVSIEAEFNGPPLATAPGKSH</sequence>
<dbReference type="Pfam" id="PF04264">
    <property type="entry name" value="YceI"/>
    <property type="match status" value="1"/>
</dbReference>
<dbReference type="PANTHER" id="PTHR34406:SF1">
    <property type="entry name" value="PROTEIN YCEI"/>
    <property type="match status" value="1"/>
</dbReference>
<feature type="domain" description="Lipid/polyisoprenoid-binding YceI-like" evidence="2">
    <location>
        <begin position="49"/>
        <end position="223"/>
    </location>
</feature>
<evidence type="ECO:0000256" key="1">
    <source>
        <dbReference type="SAM" id="SignalP"/>
    </source>
</evidence>
<keyword evidence="4" id="KW-1185">Reference proteome</keyword>
<proteinExistence type="predicted"/>
<feature type="signal peptide" evidence="1">
    <location>
        <begin position="1"/>
        <end position="30"/>
    </location>
</feature>
<dbReference type="AlphaFoldDB" id="A0A432LPT0"/>
<dbReference type="Proteomes" id="UP000267077">
    <property type="component" value="Unassembled WGS sequence"/>
</dbReference>
<organism evidence="3 4">
    <name type="scientific">Dyella dinghuensis</name>
    <dbReference type="NCBI Taxonomy" id="1920169"/>
    <lineage>
        <taxon>Bacteria</taxon>
        <taxon>Pseudomonadati</taxon>
        <taxon>Pseudomonadota</taxon>
        <taxon>Gammaproteobacteria</taxon>
        <taxon>Lysobacterales</taxon>
        <taxon>Rhodanobacteraceae</taxon>
        <taxon>Dyella</taxon>
    </lineage>
</organism>
<dbReference type="EMBL" id="RYZR01000007">
    <property type="protein sequence ID" value="RUL62188.1"/>
    <property type="molecule type" value="Genomic_DNA"/>
</dbReference>
<evidence type="ECO:0000259" key="2">
    <source>
        <dbReference type="SMART" id="SM00867"/>
    </source>
</evidence>
<dbReference type="Gene3D" id="2.40.128.110">
    <property type="entry name" value="Lipid/polyisoprenoid-binding, YceI-like"/>
    <property type="match status" value="1"/>
</dbReference>
<comment type="caution">
    <text evidence="3">The sequence shown here is derived from an EMBL/GenBank/DDBJ whole genome shotgun (WGS) entry which is preliminary data.</text>
</comment>
<evidence type="ECO:0000313" key="4">
    <source>
        <dbReference type="Proteomes" id="UP000267077"/>
    </source>
</evidence>
<reference evidence="3 4" key="1">
    <citation type="submission" date="2018-12" db="EMBL/GenBank/DDBJ databases">
        <title>Dyella dinghuensis sp. nov. DHOA06 and Dyella choica sp. nov. 4M-K27, isolated from forest soil.</title>
        <authorList>
            <person name="Qiu L.-H."/>
            <person name="Gao Z.-H."/>
        </authorList>
    </citation>
    <scope>NUCLEOTIDE SEQUENCE [LARGE SCALE GENOMIC DNA]</scope>
    <source>
        <strain evidence="3 4">DHOA06</strain>
    </source>
</reference>
<gene>
    <name evidence="3" type="ORF">EKH79_14955</name>
</gene>
<dbReference type="OrthoDB" id="9811006at2"/>
<dbReference type="InterPro" id="IPR036761">
    <property type="entry name" value="TTHA0802/YceI-like_sf"/>
</dbReference>
<evidence type="ECO:0000313" key="3">
    <source>
        <dbReference type="EMBL" id="RUL62188.1"/>
    </source>
</evidence>